<comment type="caution">
    <text evidence="2">The sequence shown here is derived from an EMBL/GenBank/DDBJ whole genome shotgun (WGS) entry which is preliminary data.</text>
</comment>
<dbReference type="RefSeq" id="WP_195127430.1">
    <property type="nucleotide sequence ID" value="NZ_JADLQX010000001.1"/>
</dbReference>
<dbReference type="Pfam" id="PF01243">
    <property type="entry name" value="PNPOx_N"/>
    <property type="match status" value="1"/>
</dbReference>
<dbReference type="InterPro" id="IPR011576">
    <property type="entry name" value="Pyridox_Oxase_N"/>
</dbReference>
<evidence type="ECO:0000313" key="3">
    <source>
        <dbReference type="Proteomes" id="UP000702209"/>
    </source>
</evidence>
<reference evidence="2 3" key="1">
    <citation type="submission" date="2020-10" db="EMBL/GenBank/DDBJ databases">
        <title>Identification of Nocardia species via Next-generation sequencing and recognition of intraspecies genetic diversity.</title>
        <authorList>
            <person name="Li P."/>
            <person name="Li P."/>
            <person name="Lu B."/>
        </authorList>
    </citation>
    <scope>NUCLEOTIDE SEQUENCE [LARGE SCALE GENOMIC DNA]</scope>
    <source>
        <strain evidence="2 3">BJ06-0157</strain>
    </source>
</reference>
<evidence type="ECO:0000313" key="2">
    <source>
        <dbReference type="EMBL" id="MBF6296016.1"/>
    </source>
</evidence>
<gene>
    <name evidence="2" type="ORF">IU459_00470</name>
</gene>
<dbReference type="InterPro" id="IPR012349">
    <property type="entry name" value="Split_barrel_FMN-bd"/>
</dbReference>
<dbReference type="EMBL" id="JADLQX010000001">
    <property type="protein sequence ID" value="MBF6296016.1"/>
    <property type="molecule type" value="Genomic_DNA"/>
</dbReference>
<evidence type="ECO:0000259" key="1">
    <source>
        <dbReference type="Pfam" id="PF01243"/>
    </source>
</evidence>
<dbReference type="Gene3D" id="2.30.110.10">
    <property type="entry name" value="Electron Transport, Fmn-binding Protein, Chain A"/>
    <property type="match status" value="1"/>
</dbReference>
<keyword evidence="3" id="KW-1185">Reference proteome</keyword>
<organism evidence="2 3">
    <name type="scientific">Nocardia amamiensis</name>
    <dbReference type="NCBI Taxonomy" id="404578"/>
    <lineage>
        <taxon>Bacteria</taxon>
        <taxon>Bacillati</taxon>
        <taxon>Actinomycetota</taxon>
        <taxon>Actinomycetes</taxon>
        <taxon>Mycobacteriales</taxon>
        <taxon>Nocardiaceae</taxon>
        <taxon>Nocardia</taxon>
    </lineage>
</organism>
<protein>
    <submittedName>
        <fullName evidence="2">Pyridoxamine 5'-phosphate oxidase family protein</fullName>
    </submittedName>
</protein>
<dbReference type="SUPFAM" id="SSF50475">
    <property type="entry name" value="FMN-binding split barrel"/>
    <property type="match status" value="1"/>
</dbReference>
<feature type="domain" description="Pyridoxamine 5'-phosphate oxidase N-terminal" evidence="1">
    <location>
        <begin position="11"/>
        <end position="144"/>
    </location>
</feature>
<name>A0ABS0CHC6_9NOCA</name>
<accession>A0ABS0CHC6</accession>
<proteinExistence type="predicted"/>
<sequence length="167" mass="19287">MTQKVASFAEIEDEFDDYVGRIVYATMVTVDKRNRPRTRILIPIWETVDGRPLGWLATYRTPVKEAHIANNPHVSFSYWAQGSNNSVAVDATAEGVDTTDIRQRVWRLYRRTSPRGAGYDLGQFWRSPQDPQLRILRLDPWRIQVIRGRDLRSRIWQASAAARQATS</sequence>
<dbReference type="Proteomes" id="UP000702209">
    <property type="component" value="Unassembled WGS sequence"/>
</dbReference>